<comment type="caution">
    <text evidence="1">The sequence shown here is derived from an EMBL/GenBank/DDBJ whole genome shotgun (WGS) entry which is preliminary data.</text>
</comment>
<sequence length="63" mass="7400">MDRLDNNIQKKEFDDFIHAIGTEIELAQIKLISAANVQMLLHYWKVGYFILYNQKRSGWGSKV</sequence>
<evidence type="ECO:0008006" key="2">
    <source>
        <dbReference type="Google" id="ProtNLM"/>
    </source>
</evidence>
<name>A0A5J4PW56_9ZZZZ</name>
<reference evidence="1" key="1">
    <citation type="submission" date="2019-03" db="EMBL/GenBank/DDBJ databases">
        <title>Single cell metagenomics reveals metabolic interactions within the superorganism composed of flagellate Streblomastix strix and complex community of Bacteroidetes bacteria on its surface.</title>
        <authorList>
            <person name="Treitli S.C."/>
            <person name="Kolisko M."/>
            <person name="Husnik F."/>
            <person name="Keeling P."/>
            <person name="Hampl V."/>
        </authorList>
    </citation>
    <scope>NUCLEOTIDE SEQUENCE</scope>
    <source>
        <strain evidence="1">STM</strain>
    </source>
</reference>
<dbReference type="EMBL" id="SNRY01006276">
    <property type="protein sequence ID" value="KAA6312968.1"/>
    <property type="molecule type" value="Genomic_DNA"/>
</dbReference>
<gene>
    <name evidence="1" type="ORF">EZS27_036185</name>
</gene>
<proteinExistence type="predicted"/>
<organism evidence="1">
    <name type="scientific">termite gut metagenome</name>
    <dbReference type="NCBI Taxonomy" id="433724"/>
    <lineage>
        <taxon>unclassified sequences</taxon>
        <taxon>metagenomes</taxon>
        <taxon>organismal metagenomes</taxon>
    </lineage>
</organism>
<accession>A0A5J4PW56</accession>
<evidence type="ECO:0000313" key="1">
    <source>
        <dbReference type="EMBL" id="KAA6312968.1"/>
    </source>
</evidence>
<protein>
    <recommendedName>
        <fullName evidence="2">YhcG N-terminal domain-containing protein</fullName>
    </recommendedName>
</protein>
<feature type="non-terminal residue" evidence="1">
    <location>
        <position position="63"/>
    </location>
</feature>
<dbReference type="AlphaFoldDB" id="A0A5J4PW56"/>